<name>A0A2S2DY51_9BACT</name>
<organism evidence="1 2">
    <name type="scientific">Aquirufa nivalisilvae</name>
    <dbReference type="NCBI Taxonomy" id="2516557"/>
    <lineage>
        <taxon>Bacteria</taxon>
        <taxon>Pseudomonadati</taxon>
        <taxon>Bacteroidota</taxon>
        <taxon>Cytophagia</taxon>
        <taxon>Cytophagales</taxon>
        <taxon>Flectobacillaceae</taxon>
        <taxon>Aquirufa</taxon>
    </lineage>
</organism>
<proteinExistence type="predicted"/>
<dbReference type="SUPFAM" id="SSF55729">
    <property type="entry name" value="Acyl-CoA N-acyltransferases (Nat)"/>
    <property type="match status" value="1"/>
</dbReference>
<dbReference type="InterPro" id="IPR016181">
    <property type="entry name" value="Acyl_CoA_acyltransferase"/>
</dbReference>
<dbReference type="OrthoDB" id="6290225at2"/>
<dbReference type="PANTHER" id="PTHR43415:SF3">
    <property type="entry name" value="GNAT-FAMILY ACETYLTRANSFERASE"/>
    <property type="match status" value="1"/>
</dbReference>
<accession>A0A2S2DY51</accession>
<evidence type="ECO:0000313" key="2">
    <source>
        <dbReference type="Proteomes" id="UP000245468"/>
    </source>
</evidence>
<dbReference type="KEGG" id="psez:HME7025_02501"/>
<dbReference type="PANTHER" id="PTHR43415">
    <property type="entry name" value="SPERMIDINE N(1)-ACETYLTRANSFERASE"/>
    <property type="match status" value="1"/>
</dbReference>
<dbReference type="EMBL" id="CP029346">
    <property type="protein sequence ID" value="AWL10341.1"/>
    <property type="molecule type" value="Genomic_DNA"/>
</dbReference>
<gene>
    <name evidence="1" type="ORF">HME7025_02501</name>
</gene>
<dbReference type="Pfam" id="PF13420">
    <property type="entry name" value="Acetyltransf_4"/>
    <property type="match status" value="1"/>
</dbReference>
<evidence type="ECO:0000313" key="1">
    <source>
        <dbReference type="EMBL" id="AWL10341.1"/>
    </source>
</evidence>
<dbReference type="AlphaFoldDB" id="A0A2S2DY51"/>
<keyword evidence="2" id="KW-1185">Reference proteome</keyword>
<dbReference type="Proteomes" id="UP000245468">
    <property type="component" value="Chromosome"/>
</dbReference>
<dbReference type="Gene3D" id="3.40.630.30">
    <property type="match status" value="1"/>
</dbReference>
<protein>
    <recommendedName>
        <fullName evidence="3">GNAT family N-acetyltransferase</fullName>
    </recommendedName>
</protein>
<reference evidence="2" key="1">
    <citation type="submission" date="2018-05" db="EMBL/GenBank/DDBJ databases">
        <title>Pseudarcicella sp. HME7025 Genome sequencing and assembly.</title>
        <authorList>
            <person name="Kim H."/>
            <person name="Kang H."/>
            <person name="Joh K."/>
        </authorList>
    </citation>
    <scope>NUCLEOTIDE SEQUENCE [LARGE SCALE GENOMIC DNA]</scope>
    <source>
        <strain evidence="2">HME7025</strain>
    </source>
</reference>
<sequence>MGREYRVLKKQVFTNGLFQIVPIRDKDQLDIMKWRNEQIYHLRQNKPLTEQEQRNYFSNTISNLFNQDQPNQILFSYLEGDTCIGYGGLVHINWVDRNAEISFIMNTELEKDNFEKHWSIYLNLIEEVAFEELQLHKIYVYAFDLRPHLYTVLELNGFIKEAELKEHCYFNDAFKSVIIHSKWNKL</sequence>
<dbReference type="RefSeq" id="WP_109324549.1">
    <property type="nucleotide sequence ID" value="NZ_CP029346.1"/>
</dbReference>
<evidence type="ECO:0008006" key="3">
    <source>
        <dbReference type="Google" id="ProtNLM"/>
    </source>
</evidence>